<proteinExistence type="inferred from homology"/>
<sequence>MRSKPVTSVLCAENRNVGRRVRPNWGNRNVSPQERSGMAAVQEPEVQLAQRLASNEKPVRTRAMKKLRKYISVRSQREAGGFSAEELLKLWKGLFYCLWMQDKPLLQEELSNQISTMIHSFHDTDGQLLYLESFLQTFKREWTGIDRLRMDKFFQLVRFMFRQTFEALKRKHWDDSVVSMFLELLMRELLRNGSEAPCGLQLHILDLYLGELAAVGSAEVQHPHGRKPARPCL</sequence>
<dbReference type="OrthoDB" id="2019504at2759"/>
<dbReference type="GO" id="GO:0006364">
    <property type="term" value="P:rRNA processing"/>
    <property type="evidence" value="ECO:0007669"/>
    <property type="project" value="UniProtKB-KW"/>
</dbReference>
<keyword evidence="4" id="KW-0539">Nucleus</keyword>
<dbReference type="AlphaFoldDB" id="A0A8S4ADL3"/>
<dbReference type="Proteomes" id="UP000677803">
    <property type="component" value="Unassembled WGS sequence"/>
</dbReference>
<dbReference type="PANTHER" id="PTHR13026">
    <property type="entry name" value="NNP-1 PROTEIN NOVEL NUCLEAR PROTEIN 1 NOP52"/>
    <property type="match status" value="1"/>
</dbReference>
<comment type="caution">
    <text evidence="5">The sequence shown here is derived from an EMBL/GenBank/DDBJ whole genome shotgun (WGS) entry which is preliminary data.</text>
</comment>
<evidence type="ECO:0000313" key="6">
    <source>
        <dbReference type="Proteomes" id="UP000677803"/>
    </source>
</evidence>
<gene>
    <name evidence="5" type="ORF">MMEN_LOCUS2662</name>
</gene>
<dbReference type="GO" id="GO:0005634">
    <property type="term" value="C:nucleus"/>
    <property type="evidence" value="ECO:0007669"/>
    <property type="project" value="UniProtKB-SubCell"/>
</dbReference>
<protein>
    <submittedName>
        <fullName evidence="5">(Atlantic silverside) hypothetical protein</fullName>
    </submittedName>
</protein>
<evidence type="ECO:0000256" key="1">
    <source>
        <dbReference type="ARBA" id="ARBA00004123"/>
    </source>
</evidence>
<organism evidence="5 6">
    <name type="scientific">Menidia menidia</name>
    <name type="common">Atlantic silverside</name>
    <dbReference type="NCBI Taxonomy" id="238744"/>
    <lineage>
        <taxon>Eukaryota</taxon>
        <taxon>Metazoa</taxon>
        <taxon>Chordata</taxon>
        <taxon>Craniata</taxon>
        <taxon>Vertebrata</taxon>
        <taxon>Euteleostomi</taxon>
        <taxon>Actinopterygii</taxon>
        <taxon>Neopterygii</taxon>
        <taxon>Teleostei</taxon>
        <taxon>Neoteleostei</taxon>
        <taxon>Acanthomorphata</taxon>
        <taxon>Ovalentaria</taxon>
        <taxon>Atherinomorphae</taxon>
        <taxon>Atheriniformes</taxon>
        <taxon>Atherinopsidae</taxon>
        <taxon>Menidiinae</taxon>
        <taxon>Menidia</taxon>
    </lineage>
</organism>
<dbReference type="EMBL" id="CAJRST010001113">
    <property type="protein sequence ID" value="CAG5866024.1"/>
    <property type="molecule type" value="Genomic_DNA"/>
</dbReference>
<evidence type="ECO:0000256" key="4">
    <source>
        <dbReference type="ARBA" id="ARBA00023242"/>
    </source>
</evidence>
<evidence type="ECO:0000256" key="2">
    <source>
        <dbReference type="ARBA" id="ARBA00006374"/>
    </source>
</evidence>
<name>A0A8S4ADL3_9TELE</name>
<dbReference type="Pfam" id="PF05997">
    <property type="entry name" value="Nop52"/>
    <property type="match status" value="1"/>
</dbReference>
<accession>A0A8S4ADL3</accession>
<comment type="similarity">
    <text evidence="2">Belongs to the RRP1 family.</text>
</comment>
<dbReference type="GO" id="GO:0030688">
    <property type="term" value="C:preribosome, small subunit precursor"/>
    <property type="evidence" value="ECO:0007669"/>
    <property type="project" value="InterPro"/>
</dbReference>
<evidence type="ECO:0000256" key="3">
    <source>
        <dbReference type="ARBA" id="ARBA00022552"/>
    </source>
</evidence>
<keyword evidence="6" id="KW-1185">Reference proteome</keyword>
<dbReference type="InterPro" id="IPR010301">
    <property type="entry name" value="RRP1"/>
</dbReference>
<keyword evidence="3" id="KW-0698">rRNA processing</keyword>
<dbReference type="PANTHER" id="PTHR13026:SF0">
    <property type="entry name" value="RIBOSOMAL RNA PROCESSING 1B"/>
    <property type="match status" value="1"/>
</dbReference>
<evidence type="ECO:0000313" key="5">
    <source>
        <dbReference type="EMBL" id="CAG5866024.1"/>
    </source>
</evidence>
<comment type="subcellular location">
    <subcellularLocation>
        <location evidence="1">Nucleus</location>
    </subcellularLocation>
</comment>
<reference evidence="5" key="1">
    <citation type="submission" date="2021-05" db="EMBL/GenBank/DDBJ databases">
        <authorList>
            <person name="Tigano A."/>
        </authorList>
    </citation>
    <scope>NUCLEOTIDE SEQUENCE</scope>
</reference>